<dbReference type="GO" id="GO:0005634">
    <property type="term" value="C:nucleus"/>
    <property type="evidence" value="ECO:0007669"/>
    <property type="project" value="TreeGrafter"/>
</dbReference>
<gene>
    <name evidence="1" type="ORF">Amon01_000054800</name>
</gene>
<accession>A0A9W7DDQ7</accession>
<keyword evidence="2" id="KW-1185">Reference proteome</keyword>
<evidence type="ECO:0000313" key="1">
    <source>
        <dbReference type="EMBL" id="GMG19544.1"/>
    </source>
</evidence>
<protein>
    <submittedName>
        <fullName evidence="1">Unnamed protein product</fullName>
    </submittedName>
</protein>
<dbReference type="PANTHER" id="PTHR13060">
    <property type="entry name" value="SGT1 PROTEIN HSGT1 SUPPRESSOR OF GCR2"/>
    <property type="match status" value="1"/>
</dbReference>
<dbReference type="AlphaFoldDB" id="A0A9W7DDQ7"/>
<dbReference type="EMBL" id="BSXU01000151">
    <property type="protein sequence ID" value="GMG19544.1"/>
    <property type="molecule type" value="Genomic_DNA"/>
</dbReference>
<dbReference type="OrthoDB" id="27237at2759"/>
<organism evidence="1 2">
    <name type="scientific">Ambrosiozyma monospora</name>
    <name type="common">Yeast</name>
    <name type="synonym">Endomycopsis monosporus</name>
    <dbReference type="NCBI Taxonomy" id="43982"/>
    <lineage>
        <taxon>Eukaryota</taxon>
        <taxon>Fungi</taxon>
        <taxon>Dikarya</taxon>
        <taxon>Ascomycota</taxon>
        <taxon>Saccharomycotina</taxon>
        <taxon>Pichiomycetes</taxon>
        <taxon>Pichiales</taxon>
        <taxon>Pichiaceae</taxon>
        <taxon>Ambrosiozyma</taxon>
    </lineage>
</organism>
<dbReference type="PANTHER" id="PTHR13060:SF0">
    <property type="entry name" value="PROTEIN ECDYSONELESS HOMOLOG"/>
    <property type="match status" value="1"/>
</dbReference>
<dbReference type="Proteomes" id="UP001165063">
    <property type="component" value="Unassembled WGS sequence"/>
</dbReference>
<reference evidence="1" key="1">
    <citation type="submission" date="2023-04" db="EMBL/GenBank/DDBJ databases">
        <title>Ambrosiozyma monospora NBRC 1965.</title>
        <authorList>
            <person name="Ichikawa N."/>
            <person name="Sato H."/>
            <person name="Tonouchi N."/>
        </authorList>
    </citation>
    <scope>NUCLEOTIDE SEQUENCE</scope>
    <source>
        <strain evidence="1">NBRC 1965</strain>
    </source>
</reference>
<proteinExistence type="predicted"/>
<name>A0A9W7DDQ7_AMBMO</name>
<sequence length="548" mass="63354">MDPNLPFEYDSPDSLFFEQETLVFSIFFIHKFQTPSEIKTKLTSLLKYLQIEFQPYIDHYPWYQAPIQFQIVEERGFHYIYGELVYGDYLNDLWLVTKILQGFTSRDSNIYVRLFDQDGEFLLIEGSDHLDEWMDPISGTNRIWIHDLKFKIIGNDYFPDKGLTLLQALRFIEETPYKFLNPESLNRYLIQKLCSFPEECLKNLFVEEVKVSQLLFDSVLASKPTYVANAAFNFKMKQDSVFAGGFSGSESKLKLEILDQGCFPSVSDPVLQVRVSAFAHLYLKQITQQGEFDEGLEKGKVLVAALDGFLKDVTVEDVNPKIKTWKEFNKITEEDKLQKELIRYLAISKKVESKEVTIEDLDSLKGEKTSGNDLNRDEIMDKLKHFLDSKGDSGGMRDQDEKDVEFTYDSDKYNDDSDYSSDADDVRFNQSIKEKLKGIDIDEDDFFEFFCKDALKLSDEEISNYRNVVNEDEIKLSRKIAELDEDDFADNEIENDRDEEGQQEEDIEAITNLLQSLQTEGGITGPTATLLTQLGLDINKLMNDPEQL</sequence>
<dbReference type="InterPro" id="IPR010770">
    <property type="entry name" value="Ecd"/>
</dbReference>
<evidence type="ECO:0000313" key="2">
    <source>
        <dbReference type="Proteomes" id="UP001165063"/>
    </source>
</evidence>
<dbReference type="Pfam" id="PF07093">
    <property type="entry name" value="SGT1"/>
    <property type="match status" value="1"/>
</dbReference>
<comment type="caution">
    <text evidence="1">The sequence shown here is derived from an EMBL/GenBank/DDBJ whole genome shotgun (WGS) entry which is preliminary data.</text>
</comment>